<dbReference type="SUPFAM" id="SSF50978">
    <property type="entry name" value="WD40 repeat-like"/>
    <property type="match status" value="1"/>
</dbReference>
<feature type="compositionally biased region" description="Polar residues" evidence="1">
    <location>
        <begin position="313"/>
        <end position="324"/>
    </location>
</feature>
<gene>
    <name evidence="3" type="ORF">HK097_001007</name>
</gene>
<evidence type="ECO:0000313" key="4">
    <source>
        <dbReference type="Proteomes" id="UP001212841"/>
    </source>
</evidence>
<dbReference type="Gene3D" id="2.130.10.10">
    <property type="entry name" value="YVTN repeat-like/Quinoprotein amine dehydrogenase"/>
    <property type="match status" value="1"/>
</dbReference>
<evidence type="ECO:0000256" key="1">
    <source>
        <dbReference type="SAM" id="MobiDB-lite"/>
    </source>
</evidence>
<feature type="compositionally biased region" description="Low complexity" evidence="1">
    <location>
        <begin position="381"/>
        <end position="394"/>
    </location>
</feature>
<dbReference type="Proteomes" id="UP001212841">
    <property type="component" value="Unassembled WGS sequence"/>
</dbReference>
<dbReference type="SUPFAM" id="SSF54928">
    <property type="entry name" value="RNA-binding domain, RBD"/>
    <property type="match status" value="1"/>
</dbReference>
<dbReference type="InterPro" id="IPR036322">
    <property type="entry name" value="WD40_repeat_dom_sf"/>
</dbReference>
<organism evidence="3 4">
    <name type="scientific">Rhizophlyctis rosea</name>
    <dbReference type="NCBI Taxonomy" id="64517"/>
    <lineage>
        <taxon>Eukaryota</taxon>
        <taxon>Fungi</taxon>
        <taxon>Fungi incertae sedis</taxon>
        <taxon>Chytridiomycota</taxon>
        <taxon>Chytridiomycota incertae sedis</taxon>
        <taxon>Chytridiomycetes</taxon>
        <taxon>Rhizophlyctidales</taxon>
        <taxon>Rhizophlyctidaceae</taxon>
        <taxon>Rhizophlyctis</taxon>
    </lineage>
</organism>
<keyword evidence="4" id="KW-1185">Reference proteome</keyword>
<dbReference type="SMART" id="SM00360">
    <property type="entry name" value="RRM"/>
    <property type="match status" value="1"/>
</dbReference>
<dbReference type="InterPro" id="IPR015943">
    <property type="entry name" value="WD40/YVTN_repeat-like_dom_sf"/>
</dbReference>
<dbReference type="GO" id="GO:0003723">
    <property type="term" value="F:RNA binding"/>
    <property type="evidence" value="ECO:0007669"/>
    <property type="project" value="InterPro"/>
</dbReference>
<feature type="region of interest" description="Disordered" evidence="1">
    <location>
        <begin position="1"/>
        <end position="62"/>
    </location>
</feature>
<dbReference type="InterPro" id="IPR035979">
    <property type="entry name" value="RBD_domain_sf"/>
</dbReference>
<accession>A0AAD5WYJ1</accession>
<feature type="region of interest" description="Disordered" evidence="1">
    <location>
        <begin position="310"/>
        <end position="403"/>
    </location>
</feature>
<sequence length="759" mass="83858">MSQNNSRGSASTQPSFAQTYSQYNSNGSSSRTNDHGRRFAPRVPANRGRGSYQPPRPDPFPHPIIPRAPNAPLFSAPVPNRNGPGLFTLEASHVPGSVEDPELKNFLKIPKDRSWVKSIYSTAAERKVAIEFESKRDALHVLDNFWSAQRDNRAGKFESMTLYFPSQHLRDAAKVTVFNIHADVTIRDLLAAFSTHGPIVHLDRKEKEGHVYYAEERQAVSAVENISYAGGKRIRCQFQKRDGMIIGEGPPTKIAVPRNVPEVHPVPRPVAVPRLQHTGLLPPNLPLASAAGGSTSTSVSDLPLATEFGVQTGKKTSTSQSAQRKANEKRINGILSPYGLKRKGKESSSTPPSTKATLLKTVNGDDSPLRSRKRERNGLLKSPPSSSTKPQQQEPSPPEKRSPRYEKLLEQLQNLKSQLSQLRPEDKIPFSLKEVRTETLGMVGMDGVTPLMLAAPMQCHFVCTRRFGRGFRHLVWEERGEIREGTVEASFLLAEGSNQPTIQKSSVRVYRPSSLENWKSTVELSRGKLDSRMITDPKRQRAVDDDITGIEYVSYQPIRSCVPSCKWRRQLMLSYPEPGIAAQVVAFSALDPIFFGRVLTCECFSLTAEPFTLTGKCVVHDPYIACGTEEGRILLWSTKNAAPSLCVINPEQDVPITCVALYGHSIVGFVAGGDTEGRIWFAKWKNDAKGWWHELAPNSLACEGALTCLALQTDPTDAPGRRLLASGTAEGEVGVWDVSEFPKQGSIKVEKIAVHRLHQ</sequence>
<reference evidence="3" key="1">
    <citation type="submission" date="2020-05" db="EMBL/GenBank/DDBJ databases">
        <title>Phylogenomic resolution of chytrid fungi.</title>
        <authorList>
            <person name="Stajich J.E."/>
            <person name="Amses K."/>
            <person name="Simmons R."/>
            <person name="Seto K."/>
            <person name="Myers J."/>
            <person name="Bonds A."/>
            <person name="Quandt C.A."/>
            <person name="Barry K."/>
            <person name="Liu P."/>
            <person name="Grigoriev I."/>
            <person name="Longcore J.E."/>
            <person name="James T.Y."/>
        </authorList>
    </citation>
    <scope>NUCLEOTIDE SEQUENCE</scope>
    <source>
        <strain evidence="3">JEL0318</strain>
    </source>
</reference>
<dbReference type="AlphaFoldDB" id="A0AAD5WYJ1"/>
<dbReference type="CDD" id="cd00590">
    <property type="entry name" value="RRM_SF"/>
    <property type="match status" value="1"/>
</dbReference>
<dbReference type="InterPro" id="IPR000504">
    <property type="entry name" value="RRM_dom"/>
</dbReference>
<protein>
    <recommendedName>
        <fullName evidence="2">RRM domain-containing protein</fullName>
    </recommendedName>
</protein>
<dbReference type="Gene3D" id="3.30.70.330">
    <property type="match status" value="1"/>
</dbReference>
<evidence type="ECO:0000313" key="3">
    <source>
        <dbReference type="EMBL" id="KAJ3046154.1"/>
    </source>
</evidence>
<dbReference type="EMBL" id="JADGJD010001196">
    <property type="protein sequence ID" value="KAJ3046154.1"/>
    <property type="molecule type" value="Genomic_DNA"/>
</dbReference>
<comment type="caution">
    <text evidence="3">The sequence shown here is derived from an EMBL/GenBank/DDBJ whole genome shotgun (WGS) entry which is preliminary data.</text>
</comment>
<proteinExistence type="predicted"/>
<name>A0AAD5WYJ1_9FUNG</name>
<feature type="compositionally biased region" description="Polar residues" evidence="1">
    <location>
        <begin position="1"/>
        <end position="31"/>
    </location>
</feature>
<feature type="compositionally biased region" description="Polar residues" evidence="1">
    <location>
        <begin position="347"/>
        <end position="356"/>
    </location>
</feature>
<evidence type="ECO:0000259" key="2">
    <source>
        <dbReference type="SMART" id="SM00360"/>
    </source>
</evidence>
<dbReference type="InterPro" id="IPR012677">
    <property type="entry name" value="Nucleotide-bd_a/b_plait_sf"/>
</dbReference>
<feature type="domain" description="RRM" evidence="2">
    <location>
        <begin position="174"/>
        <end position="237"/>
    </location>
</feature>